<evidence type="ECO:0000313" key="4">
    <source>
        <dbReference type="Proteomes" id="UP001597285"/>
    </source>
</evidence>
<accession>A0ABW4NMY6</accession>
<evidence type="ECO:0000256" key="1">
    <source>
        <dbReference type="SAM" id="Phobius"/>
    </source>
</evidence>
<dbReference type="SUPFAM" id="SSF56281">
    <property type="entry name" value="Metallo-hydrolase/oxidoreductase"/>
    <property type="match status" value="1"/>
</dbReference>
<dbReference type="Pfam" id="PF00753">
    <property type="entry name" value="Lactamase_B"/>
    <property type="match status" value="1"/>
</dbReference>
<keyword evidence="1" id="KW-0472">Membrane</keyword>
<keyword evidence="1" id="KW-1133">Transmembrane helix</keyword>
<feature type="domain" description="Metallo-beta-lactamase" evidence="2">
    <location>
        <begin position="93"/>
        <end position="290"/>
    </location>
</feature>
<dbReference type="CDD" id="cd07731">
    <property type="entry name" value="ComA-like_MBL-fold"/>
    <property type="match status" value="1"/>
</dbReference>
<dbReference type="RefSeq" id="WP_058918092.1">
    <property type="nucleotide sequence ID" value="NZ_JBHSQC010000025.1"/>
</dbReference>
<protein>
    <submittedName>
        <fullName evidence="3">ComEC/Rec2 family competence protein</fullName>
    </submittedName>
</protein>
<dbReference type="EMBL" id="JBHUFF010000013">
    <property type="protein sequence ID" value="MFD1799742.1"/>
    <property type="molecule type" value="Genomic_DNA"/>
</dbReference>
<dbReference type="InterPro" id="IPR036866">
    <property type="entry name" value="RibonucZ/Hydroxyglut_hydro"/>
</dbReference>
<keyword evidence="1" id="KW-0812">Transmembrane</keyword>
<dbReference type="SMART" id="SM00849">
    <property type="entry name" value="Lactamase_B"/>
    <property type="match status" value="1"/>
</dbReference>
<dbReference type="Proteomes" id="UP001597285">
    <property type="component" value="Unassembled WGS sequence"/>
</dbReference>
<dbReference type="InterPro" id="IPR052159">
    <property type="entry name" value="Competence_DNA_uptake"/>
</dbReference>
<evidence type="ECO:0000259" key="2">
    <source>
        <dbReference type="SMART" id="SM00849"/>
    </source>
</evidence>
<sequence length="340" mass="38220">MAYRKKPKKLTKKQKKQRTQFGIMGLIILFSFTIGLTLGRSENPDYSINERILQFKEEVTAFFQEEMGWSNEKKELKEQEVQAGQFRFLDVGQGSATLIQSEDGTNILIDTGRYEDKDKKILSYLDQYIGTGGKIDLLIFTHNDSDHIGYGDLILQYYNVQEVWMNGYDSTSKIYERILDALAQSNAQYAEPKSGENHQIGPFLLEVLNPTVDPRSNPNDDSIVIKMTMGDFSAMLSGDASSRVEEAIIDSGAELKSTLLLMGHHGSKESSSDEWIEAIQPGFSIYSAGLTNSYGHPNKETIERFELHEIPIYGTAEDGTVTVRVNPNGNYSIDTEKGEH</sequence>
<dbReference type="InterPro" id="IPR035681">
    <property type="entry name" value="ComA-like_MBL"/>
</dbReference>
<name>A0ABW4NMY6_9LACT</name>
<reference evidence="4" key="1">
    <citation type="journal article" date="2019" name="Int. J. Syst. Evol. Microbiol.">
        <title>The Global Catalogue of Microorganisms (GCM) 10K type strain sequencing project: providing services to taxonomists for standard genome sequencing and annotation.</title>
        <authorList>
            <consortium name="The Broad Institute Genomics Platform"/>
            <consortium name="The Broad Institute Genome Sequencing Center for Infectious Disease"/>
            <person name="Wu L."/>
            <person name="Ma J."/>
        </authorList>
    </citation>
    <scope>NUCLEOTIDE SEQUENCE [LARGE SCALE GENOMIC DNA]</scope>
    <source>
        <strain evidence="4">KCTC 42143</strain>
    </source>
</reference>
<dbReference type="PANTHER" id="PTHR30619">
    <property type="entry name" value="DNA INTERNALIZATION/COMPETENCE PROTEIN COMEC/REC2"/>
    <property type="match status" value="1"/>
</dbReference>
<evidence type="ECO:0000313" key="3">
    <source>
        <dbReference type="EMBL" id="MFD1799742.1"/>
    </source>
</evidence>
<gene>
    <name evidence="3" type="ORF">ACFSBK_07730</name>
</gene>
<dbReference type="PANTHER" id="PTHR30619:SF7">
    <property type="entry name" value="BETA-LACTAMASE DOMAIN PROTEIN"/>
    <property type="match status" value="1"/>
</dbReference>
<feature type="transmembrane region" description="Helical" evidence="1">
    <location>
        <begin position="21"/>
        <end position="39"/>
    </location>
</feature>
<dbReference type="Gene3D" id="3.60.15.10">
    <property type="entry name" value="Ribonuclease Z/Hydroxyacylglutathione hydrolase-like"/>
    <property type="match status" value="1"/>
</dbReference>
<organism evidence="3 4">
    <name type="scientific">Carnobacterium antarcticum</name>
    <dbReference type="NCBI Taxonomy" id="2126436"/>
    <lineage>
        <taxon>Bacteria</taxon>
        <taxon>Bacillati</taxon>
        <taxon>Bacillota</taxon>
        <taxon>Bacilli</taxon>
        <taxon>Lactobacillales</taxon>
        <taxon>Carnobacteriaceae</taxon>
        <taxon>Carnobacterium</taxon>
    </lineage>
</organism>
<dbReference type="InterPro" id="IPR001279">
    <property type="entry name" value="Metallo-B-lactamas"/>
</dbReference>
<keyword evidence="4" id="KW-1185">Reference proteome</keyword>
<proteinExistence type="predicted"/>
<comment type="caution">
    <text evidence="3">The sequence shown here is derived from an EMBL/GenBank/DDBJ whole genome shotgun (WGS) entry which is preliminary data.</text>
</comment>